<comment type="caution">
    <text evidence="3">The sequence shown here is derived from an EMBL/GenBank/DDBJ whole genome shotgun (WGS) entry which is preliminary data.</text>
</comment>
<name>A0ABV3W1N5_9BACI</name>
<dbReference type="GO" id="GO:0016787">
    <property type="term" value="F:hydrolase activity"/>
    <property type="evidence" value="ECO:0007669"/>
    <property type="project" value="UniProtKB-KW"/>
</dbReference>
<reference evidence="3 4" key="1">
    <citation type="submission" date="2024-07" db="EMBL/GenBank/DDBJ databases">
        <title>Characterization of a bacterium isolated from hydrolysated instant sea cucumber by whole-genome sequencing and metabolomics.</title>
        <authorList>
            <person name="Luo X."/>
            <person name="Zhang Z."/>
            <person name="Zheng Z."/>
            <person name="Zhang W."/>
            <person name="Ming T."/>
            <person name="Jiao L."/>
            <person name="Su X."/>
            <person name="Kong F."/>
            <person name="Xu J."/>
        </authorList>
    </citation>
    <scope>NUCLEOTIDE SEQUENCE [LARGE SCALE GENOMIC DNA]</scope>
    <source>
        <strain evidence="3 4">XL-2024</strain>
    </source>
</reference>
<keyword evidence="3" id="KW-0378">Hydrolase</keyword>
<protein>
    <submittedName>
        <fullName evidence="3">M23 family metallopeptidase</fullName>
        <ecNumber evidence="3">3.4.24.-</ecNumber>
    </submittedName>
</protein>
<dbReference type="Pfam" id="PF01551">
    <property type="entry name" value="Peptidase_M23"/>
    <property type="match status" value="1"/>
</dbReference>
<dbReference type="Proteomes" id="UP001558534">
    <property type="component" value="Unassembled WGS sequence"/>
</dbReference>
<evidence type="ECO:0000313" key="4">
    <source>
        <dbReference type="Proteomes" id="UP001558534"/>
    </source>
</evidence>
<feature type="transmembrane region" description="Helical" evidence="1">
    <location>
        <begin position="59"/>
        <end position="81"/>
    </location>
</feature>
<dbReference type="InterPro" id="IPR016047">
    <property type="entry name" value="M23ase_b-sheet_dom"/>
</dbReference>
<evidence type="ECO:0000256" key="1">
    <source>
        <dbReference type="SAM" id="Phobius"/>
    </source>
</evidence>
<dbReference type="InterPro" id="IPR011055">
    <property type="entry name" value="Dup_hybrid_motif"/>
</dbReference>
<dbReference type="InterPro" id="IPR050570">
    <property type="entry name" value="Cell_wall_metabolism_enzyme"/>
</dbReference>
<accession>A0ABV3W1N5</accession>
<feature type="transmembrane region" description="Helical" evidence="1">
    <location>
        <begin position="29"/>
        <end position="53"/>
    </location>
</feature>
<dbReference type="SUPFAM" id="SSF51261">
    <property type="entry name" value="Duplicated hybrid motif"/>
    <property type="match status" value="1"/>
</dbReference>
<dbReference type="EC" id="3.4.24.-" evidence="3"/>
<feature type="transmembrane region" description="Helical" evidence="1">
    <location>
        <begin position="93"/>
        <end position="111"/>
    </location>
</feature>
<organism evidence="3 4">
    <name type="scientific">Lysinibacillus xylanilyticus</name>
    <dbReference type="NCBI Taxonomy" id="582475"/>
    <lineage>
        <taxon>Bacteria</taxon>
        <taxon>Bacillati</taxon>
        <taxon>Bacillota</taxon>
        <taxon>Bacilli</taxon>
        <taxon>Bacillales</taxon>
        <taxon>Bacillaceae</taxon>
        <taxon>Lysinibacillus</taxon>
    </lineage>
</organism>
<proteinExistence type="predicted"/>
<keyword evidence="1" id="KW-0812">Transmembrane</keyword>
<feature type="domain" description="M23ase beta-sheet core" evidence="2">
    <location>
        <begin position="182"/>
        <end position="272"/>
    </location>
</feature>
<dbReference type="Gene3D" id="2.70.70.10">
    <property type="entry name" value="Glucose Permease (Domain IIA)"/>
    <property type="match status" value="1"/>
</dbReference>
<keyword evidence="4" id="KW-1185">Reference proteome</keyword>
<keyword evidence="1" id="KW-0472">Membrane</keyword>
<evidence type="ECO:0000313" key="3">
    <source>
        <dbReference type="EMBL" id="MEX3746961.1"/>
    </source>
</evidence>
<dbReference type="PANTHER" id="PTHR21666:SF285">
    <property type="entry name" value="M23 FAMILY METALLOPEPTIDASE"/>
    <property type="match status" value="1"/>
</dbReference>
<dbReference type="CDD" id="cd12797">
    <property type="entry name" value="M23_peptidase"/>
    <property type="match status" value="1"/>
</dbReference>
<sequence>MELLIKIFDIGRNEFIFKKLLRKYGYTNGVLIALILLLWISAFFIGDLFGVYSWTILKLILPVVGAIGLMINFVMLIILIVKKQRSVKLFMNIVINIIFIFPILMTMNIILCAYPNTIERTQPSITVGWPLTEETVVGWGGNLVKGNLPHAVWASERWAYDLVMEPYNINSDSNENYGIWNKEINAPVSGIVVAVSNDEADITPGTEDFTSIEGNYVYIKIKETGTYLLLNHLKKDSVTVEVGDTVEPGDVIGRVGNSGSSSEPHLHIHHQRQDPTKVIHPVLAEGLPLFFEDIDGDLMPKKGALIKPQFH</sequence>
<keyword evidence="1" id="KW-1133">Transmembrane helix</keyword>
<gene>
    <name evidence="3" type="ORF">AB1300_17715</name>
</gene>
<dbReference type="RefSeq" id="WP_368637540.1">
    <property type="nucleotide sequence ID" value="NZ_JBFRHK010000012.1"/>
</dbReference>
<evidence type="ECO:0000259" key="2">
    <source>
        <dbReference type="Pfam" id="PF01551"/>
    </source>
</evidence>
<dbReference type="EMBL" id="JBFRHK010000012">
    <property type="protein sequence ID" value="MEX3746961.1"/>
    <property type="molecule type" value="Genomic_DNA"/>
</dbReference>
<dbReference type="PANTHER" id="PTHR21666">
    <property type="entry name" value="PEPTIDASE-RELATED"/>
    <property type="match status" value="1"/>
</dbReference>